<keyword evidence="3" id="KW-1185">Reference proteome</keyword>
<evidence type="ECO:0000313" key="3">
    <source>
        <dbReference type="Proteomes" id="UP000319349"/>
    </source>
</evidence>
<proteinExistence type="predicted"/>
<dbReference type="AlphaFoldDB" id="A0A514EDH4"/>
<evidence type="ECO:0000256" key="1">
    <source>
        <dbReference type="SAM" id="Phobius"/>
    </source>
</evidence>
<evidence type="ECO:0000313" key="2">
    <source>
        <dbReference type="EMBL" id="QDI04106.1"/>
    </source>
</evidence>
<sequence length="103" mass="11521">MTEWEQRVNRVLGMLNDAQATRRMAPDEYRARRRALLCDTLLHGRGAVAPPATASATFQASATSPAMMPRRRRAAMAGWWKLPLWGACMLLGAMAVYWSSSRI</sequence>
<feature type="transmembrane region" description="Helical" evidence="1">
    <location>
        <begin position="78"/>
        <end position="98"/>
    </location>
</feature>
<accession>A0A514EDH4</accession>
<protein>
    <submittedName>
        <fullName evidence="2">Uncharacterized protein</fullName>
    </submittedName>
</protein>
<dbReference type="Proteomes" id="UP000319349">
    <property type="component" value="Chromosome"/>
</dbReference>
<keyword evidence="1" id="KW-0812">Transmembrane</keyword>
<name>A0A514EDH4_9XANT</name>
<organism evidence="2 3">
    <name type="scientific">Xanthomonas cerealis pv. cerealis</name>
    <dbReference type="NCBI Taxonomy" id="152263"/>
    <lineage>
        <taxon>Bacteria</taxon>
        <taxon>Pseudomonadati</taxon>
        <taxon>Pseudomonadota</taxon>
        <taxon>Gammaproteobacteria</taxon>
        <taxon>Lysobacterales</taxon>
        <taxon>Lysobacteraceae</taxon>
        <taxon>Xanthomonas</taxon>
        <taxon>Xanthomonas translucens group</taxon>
        <taxon>Xanthomonas cerealis</taxon>
    </lineage>
</organism>
<gene>
    <name evidence="2" type="ORF">E4A48_10765</name>
</gene>
<keyword evidence="1" id="KW-1133">Transmembrane helix</keyword>
<keyword evidence="1" id="KW-0472">Membrane</keyword>
<dbReference type="EMBL" id="CP038228">
    <property type="protein sequence ID" value="QDI04106.1"/>
    <property type="molecule type" value="Genomic_DNA"/>
</dbReference>
<reference evidence="2 3" key="1">
    <citation type="submission" date="2019-03" db="EMBL/GenBank/DDBJ databases">
        <title>Tal1 in Xanthomonas translucens pv. cerealis Contributes to Virulence in Bacterial Leaf Streak of Wheat.</title>
        <authorList>
            <person name="Shah S.M.A."/>
            <person name="Haq F."/>
            <person name="Ma W."/>
            <person name="Xu X."/>
            <person name="Wang S."/>
            <person name="Xu Z."/>
            <person name="Zou L."/>
            <person name="Zhu B."/>
            <person name="Chen G."/>
        </authorList>
    </citation>
    <scope>NUCLEOTIDE SEQUENCE [LARGE SCALE GENOMIC DNA]</scope>
    <source>
        <strain evidence="2 3">01</strain>
    </source>
</reference>